<dbReference type="Proteomes" id="UP000199777">
    <property type="component" value="Unassembled WGS sequence"/>
</dbReference>
<dbReference type="InterPro" id="IPR001789">
    <property type="entry name" value="Sig_transdc_resp-reg_receiver"/>
</dbReference>
<evidence type="ECO:0000256" key="6">
    <source>
        <dbReference type="PROSITE-ProRule" id="PRU00169"/>
    </source>
</evidence>
<sequence length="221" mass="25628">MTHILIVDDEQRMLDLIELYLLPYGYQTTKVRSGAKALEVVKTTPFDLVILDIMMKEMDGFETCQRLRTFSDVPVLMLTAKDQKKDVIKGLKTGADDYVTKPFDEDILLARVETLLRRNAPSAMEVNGLRWDESTYELSYQDYAIALTPKEFRLIGLLLKRPNHVYDRHDLLDLVWGFESDTGGRTVDSHVRNIREKIRRSGFPVDDHLKTVWGVGYKWMK</sequence>
<dbReference type="Gene3D" id="1.10.10.10">
    <property type="entry name" value="Winged helix-like DNA-binding domain superfamily/Winged helix DNA-binding domain"/>
    <property type="match status" value="1"/>
</dbReference>
<dbReference type="CDD" id="cd00383">
    <property type="entry name" value="trans_reg_C"/>
    <property type="match status" value="1"/>
</dbReference>
<dbReference type="CDD" id="cd17574">
    <property type="entry name" value="REC_OmpR"/>
    <property type="match status" value="1"/>
</dbReference>
<feature type="DNA-binding region" description="OmpR/PhoB-type" evidence="7">
    <location>
        <begin position="121"/>
        <end position="221"/>
    </location>
</feature>
<comment type="caution">
    <text evidence="10">The sequence shown here is derived from an EMBL/GenBank/DDBJ whole genome shotgun (WGS) entry which is preliminary data.</text>
</comment>
<evidence type="ECO:0000256" key="7">
    <source>
        <dbReference type="PROSITE-ProRule" id="PRU01091"/>
    </source>
</evidence>
<evidence type="ECO:0000256" key="5">
    <source>
        <dbReference type="ARBA" id="ARBA00023163"/>
    </source>
</evidence>
<dbReference type="GO" id="GO:0003677">
    <property type="term" value="F:DNA binding"/>
    <property type="evidence" value="ECO:0007669"/>
    <property type="project" value="UniProtKB-KW"/>
</dbReference>
<dbReference type="InterPro" id="IPR036388">
    <property type="entry name" value="WH-like_DNA-bd_sf"/>
</dbReference>
<dbReference type="Gene3D" id="3.40.50.2300">
    <property type="match status" value="1"/>
</dbReference>
<evidence type="ECO:0000313" key="10">
    <source>
        <dbReference type="EMBL" id="SIS66184.1"/>
    </source>
</evidence>
<keyword evidence="4 7" id="KW-0238">DNA-binding</keyword>
<gene>
    <name evidence="10" type="ORF">SAMN05421758_103244</name>
</gene>
<accession>A0ABY1KQQ8</accession>
<dbReference type="PROSITE" id="PS50110">
    <property type="entry name" value="RESPONSE_REGULATORY"/>
    <property type="match status" value="1"/>
</dbReference>
<feature type="domain" description="OmpR/PhoB-type" evidence="9">
    <location>
        <begin position="121"/>
        <end position="221"/>
    </location>
</feature>
<evidence type="ECO:0000256" key="3">
    <source>
        <dbReference type="ARBA" id="ARBA00023015"/>
    </source>
</evidence>
<keyword evidence="3" id="KW-0805">Transcription regulation</keyword>
<evidence type="ECO:0000259" key="8">
    <source>
        <dbReference type="PROSITE" id="PS50110"/>
    </source>
</evidence>
<reference evidence="10 11" key="1">
    <citation type="submission" date="2017-01" db="EMBL/GenBank/DDBJ databases">
        <authorList>
            <person name="Varghese N."/>
            <person name="Submissions S."/>
        </authorList>
    </citation>
    <scope>NUCLEOTIDE SEQUENCE [LARGE SCALE GENOMIC DNA]</scope>
    <source>
        <strain evidence="10 11">DSM 22782</strain>
    </source>
</reference>
<feature type="modified residue" description="4-aspartylphosphate" evidence="6">
    <location>
        <position position="52"/>
    </location>
</feature>
<evidence type="ECO:0000259" key="9">
    <source>
        <dbReference type="PROSITE" id="PS51755"/>
    </source>
</evidence>
<dbReference type="PROSITE" id="PS51755">
    <property type="entry name" value="OMPR_PHOB"/>
    <property type="match status" value="1"/>
</dbReference>
<dbReference type="SMART" id="SM00448">
    <property type="entry name" value="REC"/>
    <property type="match status" value="1"/>
</dbReference>
<evidence type="ECO:0000313" key="11">
    <source>
        <dbReference type="Proteomes" id="UP000199777"/>
    </source>
</evidence>
<feature type="domain" description="Response regulatory" evidence="8">
    <location>
        <begin position="3"/>
        <end position="116"/>
    </location>
</feature>
<dbReference type="Pfam" id="PF00072">
    <property type="entry name" value="Response_reg"/>
    <property type="match status" value="1"/>
</dbReference>
<dbReference type="PANTHER" id="PTHR48111">
    <property type="entry name" value="REGULATOR OF RPOS"/>
    <property type="match status" value="1"/>
</dbReference>
<dbReference type="InterPro" id="IPR011006">
    <property type="entry name" value="CheY-like_superfamily"/>
</dbReference>
<keyword evidence="2" id="KW-0902">Two-component regulatory system</keyword>
<dbReference type="PANTHER" id="PTHR48111:SF73">
    <property type="entry name" value="ALKALINE PHOSPHATASE SYNTHESIS TRANSCRIPTIONAL REGULATORY PROTEIN PHOP"/>
    <property type="match status" value="1"/>
</dbReference>
<dbReference type="Gene3D" id="6.10.250.690">
    <property type="match status" value="1"/>
</dbReference>
<dbReference type="RefSeq" id="WP_076570543.1">
    <property type="nucleotide sequence ID" value="NZ_FTOK01000003.1"/>
</dbReference>
<keyword evidence="5" id="KW-0804">Transcription</keyword>
<dbReference type="EMBL" id="FTOK01000003">
    <property type="protein sequence ID" value="SIS66184.1"/>
    <property type="molecule type" value="Genomic_DNA"/>
</dbReference>
<protein>
    <submittedName>
        <fullName evidence="10">DNA-binding response regulator, OmpR family, contains REC and winged-helix (WHTH) domain</fullName>
    </submittedName>
</protein>
<organism evidence="10 11">
    <name type="scientific">Salimicrobium salexigens</name>
    <dbReference type="NCBI Taxonomy" id="908941"/>
    <lineage>
        <taxon>Bacteria</taxon>
        <taxon>Bacillati</taxon>
        <taxon>Bacillota</taxon>
        <taxon>Bacilli</taxon>
        <taxon>Bacillales</taxon>
        <taxon>Bacillaceae</taxon>
        <taxon>Salimicrobium</taxon>
    </lineage>
</organism>
<dbReference type="SUPFAM" id="SSF52172">
    <property type="entry name" value="CheY-like"/>
    <property type="match status" value="1"/>
</dbReference>
<evidence type="ECO:0000256" key="1">
    <source>
        <dbReference type="ARBA" id="ARBA00022553"/>
    </source>
</evidence>
<dbReference type="InterPro" id="IPR039420">
    <property type="entry name" value="WalR-like"/>
</dbReference>
<dbReference type="SMART" id="SM00862">
    <property type="entry name" value="Trans_reg_C"/>
    <property type="match status" value="1"/>
</dbReference>
<dbReference type="Pfam" id="PF00486">
    <property type="entry name" value="Trans_reg_C"/>
    <property type="match status" value="1"/>
</dbReference>
<dbReference type="InterPro" id="IPR001867">
    <property type="entry name" value="OmpR/PhoB-type_DNA-bd"/>
</dbReference>
<evidence type="ECO:0000256" key="4">
    <source>
        <dbReference type="ARBA" id="ARBA00023125"/>
    </source>
</evidence>
<proteinExistence type="predicted"/>
<evidence type="ECO:0000256" key="2">
    <source>
        <dbReference type="ARBA" id="ARBA00023012"/>
    </source>
</evidence>
<name>A0ABY1KQQ8_9BACI</name>
<keyword evidence="1 6" id="KW-0597">Phosphoprotein</keyword>
<keyword evidence="11" id="KW-1185">Reference proteome</keyword>